<accession>N1PYJ9</accession>
<proteinExistence type="predicted"/>
<dbReference type="AlphaFoldDB" id="N1PYJ9"/>
<name>N1PYJ9_DOTSN</name>
<protein>
    <submittedName>
        <fullName evidence="1">Uncharacterized protein</fullName>
    </submittedName>
</protein>
<reference evidence="2" key="1">
    <citation type="journal article" date="2012" name="PLoS Genet.">
        <title>The genomes of the fungal plant pathogens Cladosporium fulvum and Dothistroma septosporum reveal adaptation to different hosts and lifestyles but also signatures of common ancestry.</title>
        <authorList>
            <person name="de Wit P.J.G.M."/>
            <person name="van der Burgt A."/>
            <person name="Oekmen B."/>
            <person name="Stergiopoulos I."/>
            <person name="Abd-Elsalam K.A."/>
            <person name="Aerts A.L."/>
            <person name="Bahkali A.H."/>
            <person name="Beenen H.G."/>
            <person name="Chettri P."/>
            <person name="Cox M.P."/>
            <person name="Datema E."/>
            <person name="de Vries R.P."/>
            <person name="Dhillon B."/>
            <person name="Ganley A.R."/>
            <person name="Griffiths S.A."/>
            <person name="Guo Y."/>
            <person name="Hamelin R.C."/>
            <person name="Henrissat B."/>
            <person name="Kabir M.S."/>
            <person name="Jashni M.K."/>
            <person name="Kema G."/>
            <person name="Klaubauf S."/>
            <person name="Lapidus A."/>
            <person name="Levasseur A."/>
            <person name="Lindquist E."/>
            <person name="Mehrabi R."/>
            <person name="Ohm R.A."/>
            <person name="Owen T.J."/>
            <person name="Salamov A."/>
            <person name="Schwelm A."/>
            <person name="Schijlen E."/>
            <person name="Sun H."/>
            <person name="van den Burg H.A."/>
            <person name="van Ham R.C.H.J."/>
            <person name="Zhang S."/>
            <person name="Goodwin S.B."/>
            <person name="Grigoriev I.V."/>
            <person name="Collemare J."/>
            <person name="Bradshaw R.E."/>
        </authorList>
    </citation>
    <scope>NUCLEOTIDE SEQUENCE [LARGE SCALE GENOMIC DNA]</scope>
    <source>
        <strain evidence="2">NZE10 / CBS 128990</strain>
    </source>
</reference>
<dbReference type="EMBL" id="KB446536">
    <property type="protein sequence ID" value="EME47480.1"/>
    <property type="molecule type" value="Genomic_DNA"/>
</dbReference>
<organism evidence="1 2">
    <name type="scientific">Dothistroma septosporum (strain NZE10 / CBS 128990)</name>
    <name type="common">Red band needle blight fungus</name>
    <name type="synonym">Mycosphaerella pini</name>
    <dbReference type="NCBI Taxonomy" id="675120"/>
    <lineage>
        <taxon>Eukaryota</taxon>
        <taxon>Fungi</taxon>
        <taxon>Dikarya</taxon>
        <taxon>Ascomycota</taxon>
        <taxon>Pezizomycotina</taxon>
        <taxon>Dothideomycetes</taxon>
        <taxon>Dothideomycetidae</taxon>
        <taxon>Mycosphaerellales</taxon>
        <taxon>Mycosphaerellaceae</taxon>
        <taxon>Dothistroma</taxon>
    </lineage>
</organism>
<evidence type="ECO:0000313" key="1">
    <source>
        <dbReference type="EMBL" id="EME47480.1"/>
    </source>
</evidence>
<dbReference type="HOGENOM" id="CLU_1454372_0_0_1"/>
<reference evidence="1 2" key="2">
    <citation type="journal article" date="2012" name="PLoS Pathog.">
        <title>Diverse lifestyles and strategies of plant pathogenesis encoded in the genomes of eighteen Dothideomycetes fungi.</title>
        <authorList>
            <person name="Ohm R.A."/>
            <person name="Feau N."/>
            <person name="Henrissat B."/>
            <person name="Schoch C.L."/>
            <person name="Horwitz B.A."/>
            <person name="Barry K.W."/>
            <person name="Condon B.J."/>
            <person name="Copeland A.C."/>
            <person name="Dhillon B."/>
            <person name="Glaser F."/>
            <person name="Hesse C.N."/>
            <person name="Kosti I."/>
            <person name="LaButti K."/>
            <person name="Lindquist E.A."/>
            <person name="Lucas S."/>
            <person name="Salamov A.A."/>
            <person name="Bradshaw R.E."/>
            <person name="Ciuffetti L."/>
            <person name="Hamelin R.C."/>
            <person name="Kema G.H.J."/>
            <person name="Lawrence C."/>
            <person name="Scott J.A."/>
            <person name="Spatafora J.W."/>
            <person name="Turgeon B.G."/>
            <person name="de Wit P.J.G.M."/>
            <person name="Zhong S."/>
            <person name="Goodwin S.B."/>
            <person name="Grigoriev I.V."/>
        </authorList>
    </citation>
    <scope>NUCLEOTIDE SEQUENCE [LARGE SCALE GENOMIC DNA]</scope>
    <source>
        <strain evidence="2">NZE10 / CBS 128990</strain>
    </source>
</reference>
<evidence type="ECO:0000313" key="2">
    <source>
        <dbReference type="Proteomes" id="UP000016933"/>
    </source>
</evidence>
<dbReference type="InterPro" id="IPR036770">
    <property type="entry name" value="Ankyrin_rpt-contain_sf"/>
</dbReference>
<gene>
    <name evidence="1" type="ORF">DOTSEDRAFT_31909</name>
</gene>
<sequence>MANVDVVEKLAEYAGANVNSSTGIQSMLPQAIESRNTEIVESLLEADANVHANWGRAVVKAAQCNRPCADEDLDHSDVSPLHANVKGDLLGSSAVLIRTLAVRSTPAILTDAAAAAQCEAVMPTLFVISKFATRWMRYFTIGVWTCHGAYSSGMYKSLLVTGSAAKQQGDDIFRVCQVVEMVDSPE</sequence>
<dbReference type="SUPFAM" id="SSF140860">
    <property type="entry name" value="Pseudo ankyrin repeat-like"/>
    <property type="match status" value="1"/>
</dbReference>
<keyword evidence="2" id="KW-1185">Reference proteome</keyword>
<dbReference type="Proteomes" id="UP000016933">
    <property type="component" value="Unassembled WGS sequence"/>
</dbReference>
<dbReference type="Gene3D" id="1.25.40.20">
    <property type="entry name" value="Ankyrin repeat-containing domain"/>
    <property type="match status" value="1"/>
</dbReference>